<dbReference type="AlphaFoldDB" id="A0A1L3MV12"/>
<dbReference type="KEGG" id="bwh:A9C19_16300"/>
<dbReference type="OrthoDB" id="2941692at2"/>
<gene>
    <name evidence="1" type="ORF">A9C19_16300</name>
</gene>
<proteinExistence type="predicted"/>
<dbReference type="RefSeq" id="WP_072580980.1">
    <property type="nucleotide sequence ID" value="NZ_CP016020.1"/>
</dbReference>
<name>A0A1L3MV12_9BACI</name>
<evidence type="ECO:0000313" key="1">
    <source>
        <dbReference type="EMBL" id="APH06178.1"/>
    </source>
</evidence>
<accession>A0A1L3MV12</accession>
<reference evidence="1 2" key="1">
    <citation type="journal article" date="2016" name="Sci. Rep.">
        <title>Complete genome sequence and transcriptomic analysis of a novel marine strain Bacillus weihaiensis reveals the mechanism of brown algae degradation.</title>
        <authorList>
            <person name="Zhu Y."/>
            <person name="Chen P."/>
            <person name="Bao Y."/>
            <person name="Men Y."/>
            <person name="Zeng Y."/>
            <person name="Yang J."/>
            <person name="Sun J."/>
            <person name="Sun Y."/>
        </authorList>
    </citation>
    <scope>NUCLEOTIDE SEQUENCE [LARGE SCALE GENOMIC DNA]</scope>
    <source>
        <strain evidence="1 2">Alg07</strain>
    </source>
</reference>
<evidence type="ECO:0000313" key="2">
    <source>
        <dbReference type="Proteomes" id="UP000181936"/>
    </source>
</evidence>
<keyword evidence="2" id="KW-1185">Reference proteome</keyword>
<sequence>MTFEEFVRMTIESLDTFNPKSMKDQKIILKEAIHQYKLKSNVTLEAGKEVLYLYSMAEENMLNRISELASSSFEVGNVEELFEGAVVRRY</sequence>
<dbReference type="Proteomes" id="UP000181936">
    <property type="component" value="Chromosome"/>
</dbReference>
<dbReference type="InterPro" id="IPR045640">
    <property type="entry name" value="DUF6407"/>
</dbReference>
<dbReference type="EMBL" id="CP016020">
    <property type="protein sequence ID" value="APH06178.1"/>
    <property type="molecule type" value="Genomic_DNA"/>
</dbReference>
<dbReference type="Pfam" id="PF19945">
    <property type="entry name" value="DUF6407"/>
    <property type="match status" value="1"/>
</dbReference>
<protein>
    <submittedName>
        <fullName evidence="1">Uncharacterized protein</fullName>
    </submittedName>
</protein>
<organism evidence="1 2">
    <name type="scientific">Bacillus weihaiensis</name>
    <dbReference type="NCBI Taxonomy" id="1547283"/>
    <lineage>
        <taxon>Bacteria</taxon>
        <taxon>Bacillati</taxon>
        <taxon>Bacillota</taxon>
        <taxon>Bacilli</taxon>
        <taxon>Bacillales</taxon>
        <taxon>Bacillaceae</taxon>
        <taxon>Bacillus</taxon>
    </lineage>
</organism>